<organism evidence="4">
    <name type="scientific">Thelazia callipaeda</name>
    <name type="common">Oriental eyeworm</name>
    <name type="synonym">Parasitic nematode</name>
    <dbReference type="NCBI Taxonomy" id="103827"/>
    <lineage>
        <taxon>Eukaryota</taxon>
        <taxon>Metazoa</taxon>
        <taxon>Ecdysozoa</taxon>
        <taxon>Nematoda</taxon>
        <taxon>Chromadorea</taxon>
        <taxon>Rhabditida</taxon>
        <taxon>Spirurina</taxon>
        <taxon>Spiruromorpha</taxon>
        <taxon>Thelazioidea</taxon>
        <taxon>Thelaziidae</taxon>
        <taxon>Thelazia</taxon>
    </lineage>
</organism>
<sequence>MLWHSRCTRPTIRSAGSGTLFKCFLMAFTELSSTTSPPVFHLFSVMVPGFAFSVSPPFTAFFLLYDAID</sequence>
<dbReference type="AlphaFoldDB" id="A0A0N5CJ16"/>
<keyword evidence="3" id="KW-1185">Reference proteome</keyword>
<evidence type="ECO:0000313" key="3">
    <source>
        <dbReference type="Proteomes" id="UP000276776"/>
    </source>
</evidence>
<keyword evidence="1" id="KW-0472">Membrane</keyword>
<dbReference type="WBParaSite" id="TCLT_0000000201-mRNA-1">
    <property type="protein sequence ID" value="TCLT_0000000201-mRNA-1"/>
    <property type="gene ID" value="TCLT_0000000201"/>
</dbReference>
<evidence type="ECO:0000256" key="1">
    <source>
        <dbReference type="SAM" id="Phobius"/>
    </source>
</evidence>
<name>A0A0N5CJ16_THECL</name>
<accession>A0A0N5CJ16</accession>
<protein>
    <submittedName>
        <fullName evidence="4">Secreted protein</fullName>
    </submittedName>
</protein>
<reference evidence="2 3" key="2">
    <citation type="submission" date="2018-11" db="EMBL/GenBank/DDBJ databases">
        <authorList>
            <consortium name="Pathogen Informatics"/>
        </authorList>
    </citation>
    <scope>NUCLEOTIDE SEQUENCE [LARGE SCALE GENOMIC DNA]</scope>
</reference>
<proteinExistence type="predicted"/>
<gene>
    <name evidence="2" type="ORF">TCLT_LOCUS3</name>
</gene>
<evidence type="ECO:0000313" key="2">
    <source>
        <dbReference type="EMBL" id="VDM94785.1"/>
    </source>
</evidence>
<evidence type="ECO:0000313" key="4">
    <source>
        <dbReference type="WBParaSite" id="TCLT_0000000201-mRNA-1"/>
    </source>
</evidence>
<dbReference type="EMBL" id="UYYF01000001">
    <property type="protein sequence ID" value="VDM94785.1"/>
    <property type="molecule type" value="Genomic_DNA"/>
</dbReference>
<dbReference type="Proteomes" id="UP000276776">
    <property type="component" value="Unassembled WGS sequence"/>
</dbReference>
<keyword evidence="1" id="KW-0812">Transmembrane</keyword>
<keyword evidence="1" id="KW-1133">Transmembrane helix</keyword>
<feature type="transmembrane region" description="Helical" evidence="1">
    <location>
        <begin position="40"/>
        <end position="65"/>
    </location>
</feature>
<reference evidence="4" key="1">
    <citation type="submission" date="2017-02" db="UniProtKB">
        <authorList>
            <consortium name="WormBaseParasite"/>
        </authorList>
    </citation>
    <scope>IDENTIFICATION</scope>
</reference>